<keyword evidence="2" id="KW-1185">Reference proteome</keyword>
<dbReference type="AlphaFoldDB" id="W6K4F6"/>
<organism evidence="1 2">
    <name type="scientific">Nostocoides australiense Ben110</name>
    <dbReference type="NCBI Taxonomy" id="1193182"/>
    <lineage>
        <taxon>Bacteria</taxon>
        <taxon>Bacillati</taxon>
        <taxon>Actinomycetota</taxon>
        <taxon>Actinomycetes</taxon>
        <taxon>Micrococcales</taxon>
        <taxon>Intrasporangiaceae</taxon>
        <taxon>Nostocoides</taxon>
    </lineage>
</organism>
<dbReference type="STRING" id="1193182.BN11_4980003"/>
<gene>
    <name evidence="1" type="ORF">BN11_4980003</name>
</gene>
<protein>
    <submittedName>
        <fullName evidence="1">Uncharacterized protein</fullName>
    </submittedName>
</protein>
<sequence>MAGAVAALESPFAFQDVEFAERRVRCWRDRCAGWSLVVAHRVFLSGRSLELRVHRVVVWSARSRCACLDRPGSFVSWRLGIYGYRAVTDRDGRMKQASLAQRVWCCGPKPRRVAGNTQRDPVWV</sequence>
<dbReference type="EMBL" id="CAJA01000443">
    <property type="protein sequence ID" value="CCH74929.1"/>
    <property type="molecule type" value="Genomic_DNA"/>
</dbReference>
<reference evidence="1 2" key="1">
    <citation type="journal article" date="2013" name="ISME J.">
        <title>A metabolic model for members of the genus Tetrasphaera involved in enhanced biological phosphorus removal.</title>
        <authorList>
            <person name="Kristiansen R."/>
            <person name="Nguyen H.T.T."/>
            <person name="Saunders A.M."/>
            <person name="Nielsen J.L."/>
            <person name="Wimmer R."/>
            <person name="Le V.Q."/>
            <person name="McIlroy S.J."/>
            <person name="Petrovski S."/>
            <person name="Seviour R.J."/>
            <person name="Calteau A."/>
            <person name="Nielsen K.L."/>
            <person name="Nielsen P.H."/>
        </authorList>
    </citation>
    <scope>NUCLEOTIDE SEQUENCE [LARGE SCALE GENOMIC DNA]</scope>
    <source>
        <strain evidence="1 2">Ben110</strain>
    </source>
</reference>
<dbReference type="Proteomes" id="UP000035763">
    <property type="component" value="Unassembled WGS sequence"/>
</dbReference>
<evidence type="ECO:0000313" key="1">
    <source>
        <dbReference type="EMBL" id="CCH74929.1"/>
    </source>
</evidence>
<proteinExistence type="predicted"/>
<accession>W6K4F6</accession>
<name>W6K4F6_9MICO</name>
<comment type="caution">
    <text evidence="1">The sequence shown here is derived from an EMBL/GenBank/DDBJ whole genome shotgun (WGS) entry which is preliminary data.</text>
</comment>
<evidence type="ECO:0000313" key="2">
    <source>
        <dbReference type="Proteomes" id="UP000035763"/>
    </source>
</evidence>